<keyword evidence="2" id="KW-1003">Cell membrane</keyword>
<dbReference type="GO" id="GO:0005886">
    <property type="term" value="C:plasma membrane"/>
    <property type="evidence" value="ECO:0007669"/>
    <property type="project" value="UniProtKB-SubCell"/>
</dbReference>
<keyword evidence="3 6" id="KW-0812">Transmembrane</keyword>
<comment type="caution">
    <text evidence="7">The sequence shown here is derived from an EMBL/GenBank/DDBJ whole genome shotgun (WGS) entry which is preliminary data.</text>
</comment>
<keyword evidence="4 6" id="KW-1133">Transmembrane helix</keyword>
<feature type="transmembrane region" description="Helical" evidence="6">
    <location>
        <begin position="259"/>
        <end position="279"/>
    </location>
</feature>
<evidence type="ECO:0000256" key="6">
    <source>
        <dbReference type="SAM" id="Phobius"/>
    </source>
</evidence>
<dbReference type="Proteomes" id="UP000321814">
    <property type="component" value="Unassembled WGS sequence"/>
</dbReference>
<dbReference type="EMBL" id="VRLR01000002">
    <property type="protein sequence ID" value="TXK82348.1"/>
    <property type="molecule type" value="Genomic_DNA"/>
</dbReference>
<evidence type="ECO:0000256" key="3">
    <source>
        <dbReference type="ARBA" id="ARBA00022692"/>
    </source>
</evidence>
<dbReference type="AlphaFoldDB" id="A0A5C8M345"/>
<feature type="transmembrane region" description="Helical" evidence="6">
    <location>
        <begin position="138"/>
        <end position="156"/>
    </location>
</feature>
<name>A0A5C8M345_9GAMM</name>
<dbReference type="PANTHER" id="PTHR43652">
    <property type="entry name" value="BASIC AMINO ACID ANTIPORTER YFCC-RELATED"/>
    <property type="match status" value="1"/>
</dbReference>
<keyword evidence="8" id="KW-1185">Reference proteome</keyword>
<comment type="subcellular location">
    <subcellularLocation>
        <location evidence="1">Cell membrane</location>
        <topology evidence="1">Multi-pass membrane protein</topology>
    </subcellularLocation>
</comment>
<organism evidence="7 8">
    <name type="scientific">Rheinheimera tangshanensis</name>
    <dbReference type="NCBI Taxonomy" id="400153"/>
    <lineage>
        <taxon>Bacteria</taxon>
        <taxon>Pseudomonadati</taxon>
        <taxon>Pseudomonadota</taxon>
        <taxon>Gammaproteobacteria</taxon>
        <taxon>Chromatiales</taxon>
        <taxon>Chromatiaceae</taxon>
        <taxon>Rheinheimera</taxon>
    </lineage>
</organism>
<dbReference type="Pfam" id="PF03606">
    <property type="entry name" value="DcuC"/>
    <property type="match status" value="1"/>
</dbReference>
<dbReference type="OrthoDB" id="255482at2"/>
<feature type="transmembrane region" description="Helical" evidence="6">
    <location>
        <begin position="222"/>
        <end position="238"/>
    </location>
</feature>
<evidence type="ECO:0000256" key="4">
    <source>
        <dbReference type="ARBA" id="ARBA00022989"/>
    </source>
</evidence>
<evidence type="ECO:0000256" key="5">
    <source>
        <dbReference type="ARBA" id="ARBA00023136"/>
    </source>
</evidence>
<evidence type="ECO:0000313" key="7">
    <source>
        <dbReference type="EMBL" id="TXK82348.1"/>
    </source>
</evidence>
<reference evidence="7 8" key="1">
    <citation type="submission" date="2019-08" db="EMBL/GenBank/DDBJ databases">
        <title>Draft genome analysis of Rheinheimera tangshanensis isolated from the roots of fresh rice plants (Oryza sativa).</title>
        <authorList>
            <person name="Yu Q."/>
            <person name="Qi Y."/>
            <person name="Zhang H."/>
            <person name="Pu J."/>
        </authorList>
    </citation>
    <scope>NUCLEOTIDE SEQUENCE [LARGE SCALE GENOMIC DNA]</scope>
    <source>
        <strain evidence="7 8">JA3-B52</strain>
    </source>
</reference>
<accession>A0A5C8M345</accession>
<feature type="transmembrane region" description="Helical" evidence="6">
    <location>
        <begin position="98"/>
        <end position="117"/>
    </location>
</feature>
<feature type="transmembrane region" description="Helical" evidence="6">
    <location>
        <begin position="191"/>
        <end position="210"/>
    </location>
</feature>
<feature type="transmembrane region" description="Helical" evidence="6">
    <location>
        <begin position="162"/>
        <end position="184"/>
    </location>
</feature>
<feature type="transmembrane region" description="Helical" evidence="6">
    <location>
        <begin position="433"/>
        <end position="450"/>
    </location>
</feature>
<feature type="transmembrane region" description="Helical" evidence="6">
    <location>
        <begin position="291"/>
        <end position="309"/>
    </location>
</feature>
<evidence type="ECO:0000313" key="8">
    <source>
        <dbReference type="Proteomes" id="UP000321814"/>
    </source>
</evidence>
<feature type="transmembrane region" description="Helical" evidence="6">
    <location>
        <begin position="330"/>
        <end position="349"/>
    </location>
</feature>
<sequence length="482" mass="51742">MSELPSGIKATGWRMPDTLLIVFAVLLCSALLTLLVPQGQFDTALDANTGRQLLLADSYRMAHNGEPQAVALFADGEKTGVLTAFFDGMTSGSRNGSAIGVIIFILLVGGSFGVLLRTGAVDELLKLLISKMQHKARLLLPVMALFFSLGGAIFGMGEEAMAFAILLVPLVRMLGYDAITAVLLTYGATQIGFATSWMNPFSVAIAQSIAGLPPLSGSGFRIAMWLVFTLIYIAWFIWRAERLRRKADQQTDFQITHQFHWGHSLVVLTLIAGMVWVVWGVVTQGYFLREIATQFFVMAIVSMTLGTVLKLNNASLNDYVDAFKTGAAQLLPAALVVGIAQGIILLLGGTNPEQPTILNTMLHSAASSINGHSELFAAQAMLVFQSGFNFFVTSGSGQAALTMPLMAPLSDLVGISRQTAVLAFQLGDGLAHLFYPTSAALMGTLAIAGVEFSQWLRAMWPLWLLLTGMSMLTMCVAVAIGY</sequence>
<dbReference type="NCBIfam" id="NF008611">
    <property type="entry name" value="PRK11588.1"/>
    <property type="match status" value="1"/>
</dbReference>
<proteinExistence type="predicted"/>
<gene>
    <name evidence="7" type="primary">yfcC</name>
    <name evidence="7" type="ORF">FU839_05525</name>
</gene>
<dbReference type="PANTHER" id="PTHR43652:SF2">
    <property type="entry name" value="BASIC AMINO ACID ANTIPORTER YFCC-RELATED"/>
    <property type="match status" value="1"/>
</dbReference>
<dbReference type="InterPro" id="IPR051679">
    <property type="entry name" value="DASS-Related_Transporters"/>
</dbReference>
<evidence type="ECO:0000256" key="2">
    <source>
        <dbReference type="ARBA" id="ARBA00022475"/>
    </source>
</evidence>
<dbReference type="InterPro" id="IPR018385">
    <property type="entry name" value="C4_dicarb_anaerob_car-like"/>
</dbReference>
<evidence type="ECO:0000256" key="1">
    <source>
        <dbReference type="ARBA" id="ARBA00004651"/>
    </source>
</evidence>
<protein>
    <submittedName>
        <fullName evidence="7">Putative basic amino acid antiporter YfcC</fullName>
    </submittedName>
</protein>
<dbReference type="RefSeq" id="WP_147903555.1">
    <property type="nucleotide sequence ID" value="NZ_BAAAGC010000017.1"/>
</dbReference>
<feature type="transmembrane region" description="Helical" evidence="6">
    <location>
        <begin position="462"/>
        <end position="481"/>
    </location>
</feature>
<keyword evidence="5 6" id="KW-0472">Membrane</keyword>